<dbReference type="Pfam" id="PF00005">
    <property type="entry name" value="ABC_tran"/>
    <property type="match status" value="1"/>
</dbReference>
<dbReference type="InterPro" id="IPR019895">
    <property type="entry name" value="L_ocin_972_ABC"/>
</dbReference>
<protein>
    <submittedName>
        <fullName evidence="6">ABC transporter ATP-binding protein</fullName>
    </submittedName>
</protein>
<dbReference type="PANTHER" id="PTHR42798">
    <property type="entry name" value="LIPOPROTEIN-RELEASING SYSTEM ATP-BINDING PROTEIN LOLD"/>
    <property type="match status" value="1"/>
</dbReference>
<reference evidence="6 7" key="1">
    <citation type="journal article" date="2023" name="Microbiol. Spectr.">
        <title>Symbiosis of Carpenter Bees with Uncharacterized Lactic Acid Bacteria Showing NAD Auxotrophy.</title>
        <authorList>
            <person name="Kawasaki S."/>
            <person name="Ozawa K."/>
            <person name="Mori T."/>
            <person name="Yamamoto A."/>
            <person name="Ito M."/>
            <person name="Ohkuma M."/>
            <person name="Sakamoto M."/>
            <person name="Matsutani M."/>
        </authorList>
    </citation>
    <scope>NUCLEOTIDE SEQUENCE [LARGE SCALE GENOMIC DNA]</scope>
    <source>
        <strain evidence="6 7">XA3</strain>
    </source>
</reference>
<evidence type="ECO:0000259" key="5">
    <source>
        <dbReference type="PROSITE" id="PS50893"/>
    </source>
</evidence>
<keyword evidence="2" id="KW-0813">Transport</keyword>
<dbReference type="GO" id="GO:0005524">
    <property type="term" value="F:ATP binding"/>
    <property type="evidence" value="ECO:0007669"/>
    <property type="project" value="UniProtKB-KW"/>
</dbReference>
<gene>
    <name evidence="6" type="ORF">XA3_04720</name>
</gene>
<evidence type="ECO:0000313" key="7">
    <source>
        <dbReference type="Proteomes" id="UP001321861"/>
    </source>
</evidence>
<accession>A0AAU9D6N6</accession>
<sequence length="211" mass="23681">MIIEIKDLVKEFDHHKIFDRFNLEVEQGELIALTGPSGSGKSTLLNILGLIDNFDSGSYRLFDEENIKVNSKRAGKIIRERISYLFQNFALIDSATVEDNLLMALKYRKESRQAKKKIITQSLKSVGLDGYEGKKVFSLSGGEQQRVAIARVLIKQSDLVLADEPTGSLDSKNRNEVLELLMNIHKEGKTVIIVTHDQFVADSCQRVISIG</sequence>
<organism evidence="6 7">
    <name type="scientific">Xylocopilactobacillus apicola</name>
    <dbReference type="NCBI Taxonomy" id="2932184"/>
    <lineage>
        <taxon>Bacteria</taxon>
        <taxon>Bacillati</taxon>
        <taxon>Bacillota</taxon>
        <taxon>Bacilli</taxon>
        <taxon>Lactobacillales</taxon>
        <taxon>Lactobacillaceae</taxon>
        <taxon>Xylocopilactobacillus</taxon>
    </lineage>
</organism>
<dbReference type="SMART" id="SM00382">
    <property type="entry name" value="AAA"/>
    <property type="match status" value="1"/>
</dbReference>
<name>A0AAU9D6N6_9LACO</name>
<evidence type="ECO:0000256" key="4">
    <source>
        <dbReference type="ARBA" id="ARBA00022840"/>
    </source>
</evidence>
<evidence type="ECO:0000256" key="3">
    <source>
        <dbReference type="ARBA" id="ARBA00022741"/>
    </source>
</evidence>
<dbReference type="InterPro" id="IPR003439">
    <property type="entry name" value="ABC_transporter-like_ATP-bd"/>
</dbReference>
<dbReference type="Gene3D" id="3.40.50.300">
    <property type="entry name" value="P-loop containing nucleotide triphosphate hydrolases"/>
    <property type="match status" value="1"/>
</dbReference>
<dbReference type="InterPro" id="IPR017871">
    <property type="entry name" value="ABC_transporter-like_CS"/>
</dbReference>
<dbReference type="KEGG" id="xap:XA3_04720"/>
<feature type="domain" description="ABC transporter" evidence="5">
    <location>
        <begin position="3"/>
        <end position="211"/>
    </location>
</feature>
<keyword evidence="4 6" id="KW-0067">ATP-binding</keyword>
<dbReference type="InterPro" id="IPR017911">
    <property type="entry name" value="MacB-like_ATP-bd"/>
</dbReference>
<keyword evidence="3" id="KW-0547">Nucleotide-binding</keyword>
<dbReference type="NCBIfam" id="TIGR03608">
    <property type="entry name" value="L_ocin_972_ABC"/>
    <property type="match status" value="1"/>
</dbReference>
<evidence type="ECO:0000256" key="2">
    <source>
        <dbReference type="ARBA" id="ARBA00022448"/>
    </source>
</evidence>
<dbReference type="PANTHER" id="PTHR42798:SF4">
    <property type="entry name" value="ABC TRANSPORTER DOMAIN-CONTAINING PROTEIN"/>
    <property type="match status" value="1"/>
</dbReference>
<proteinExistence type="inferred from homology"/>
<dbReference type="CDD" id="cd03255">
    <property type="entry name" value="ABC_MJ0796_LolCDE_FtsE"/>
    <property type="match status" value="1"/>
</dbReference>
<dbReference type="AlphaFoldDB" id="A0AAU9D6N6"/>
<dbReference type="Proteomes" id="UP001321861">
    <property type="component" value="Chromosome"/>
</dbReference>
<keyword evidence="7" id="KW-1185">Reference proteome</keyword>
<dbReference type="EMBL" id="AP026802">
    <property type="protein sequence ID" value="BDR58031.1"/>
    <property type="molecule type" value="Genomic_DNA"/>
</dbReference>
<dbReference type="GO" id="GO:0016887">
    <property type="term" value="F:ATP hydrolysis activity"/>
    <property type="evidence" value="ECO:0007669"/>
    <property type="project" value="InterPro"/>
</dbReference>
<dbReference type="InterPro" id="IPR003593">
    <property type="entry name" value="AAA+_ATPase"/>
</dbReference>
<dbReference type="PROSITE" id="PS50893">
    <property type="entry name" value="ABC_TRANSPORTER_2"/>
    <property type="match status" value="1"/>
</dbReference>
<dbReference type="SUPFAM" id="SSF52540">
    <property type="entry name" value="P-loop containing nucleoside triphosphate hydrolases"/>
    <property type="match status" value="1"/>
</dbReference>
<dbReference type="PROSITE" id="PS00211">
    <property type="entry name" value="ABC_TRANSPORTER_1"/>
    <property type="match status" value="1"/>
</dbReference>
<evidence type="ECO:0000313" key="6">
    <source>
        <dbReference type="EMBL" id="BDR58031.1"/>
    </source>
</evidence>
<comment type="similarity">
    <text evidence="1">Belongs to the ABC transporter superfamily.</text>
</comment>
<dbReference type="InterPro" id="IPR027417">
    <property type="entry name" value="P-loop_NTPase"/>
</dbReference>
<evidence type="ECO:0000256" key="1">
    <source>
        <dbReference type="ARBA" id="ARBA00005417"/>
    </source>
</evidence>